<dbReference type="Gene3D" id="3.40.50.150">
    <property type="entry name" value="Vaccinia Virus protein VP39"/>
    <property type="match status" value="1"/>
</dbReference>
<keyword evidence="7" id="KW-1185">Reference proteome</keyword>
<dbReference type="EC" id="1.-.-.-" evidence="6"/>
<keyword evidence="3 6" id="KW-0560">Oxidoreductase</keyword>
<keyword evidence="1" id="KW-0285">Flavoprotein</keyword>
<keyword evidence="4" id="KW-0472">Membrane</keyword>
<dbReference type="InterPro" id="IPR029063">
    <property type="entry name" value="SAM-dependent_MTases_sf"/>
</dbReference>
<reference evidence="6 7" key="1">
    <citation type="submission" date="2018-06" db="EMBL/GenBank/DDBJ databases">
        <authorList>
            <consortium name="Pathogen Informatics"/>
            <person name="Doyle S."/>
        </authorList>
    </citation>
    <scope>NUCLEOTIDE SEQUENCE [LARGE SCALE GENOMIC DNA]</scope>
    <source>
        <strain evidence="6 7">NCTC13316</strain>
    </source>
</reference>
<dbReference type="Pfam" id="PF08241">
    <property type="entry name" value="Methyltransf_11"/>
    <property type="match status" value="1"/>
</dbReference>
<dbReference type="RefSeq" id="WP_115330932.1">
    <property type="nucleotide sequence ID" value="NZ_CAAAHP010000001.1"/>
</dbReference>
<dbReference type="AlphaFoldDB" id="A0A378JJ05"/>
<dbReference type="GO" id="GO:0008757">
    <property type="term" value="F:S-adenosylmethionine-dependent methyltransferase activity"/>
    <property type="evidence" value="ECO:0007669"/>
    <property type="project" value="InterPro"/>
</dbReference>
<dbReference type="InterPro" id="IPR016169">
    <property type="entry name" value="FAD-bd_PCMH_sub2"/>
</dbReference>
<dbReference type="InterPro" id="IPR006094">
    <property type="entry name" value="Oxid_FAD_bind_N"/>
</dbReference>
<dbReference type="InterPro" id="IPR013216">
    <property type="entry name" value="Methyltransf_11"/>
</dbReference>
<evidence type="ECO:0000256" key="3">
    <source>
        <dbReference type="ARBA" id="ARBA00023002"/>
    </source>
</evidence>
<protein>
    <submittedName>
        <fullName evidence="6">Cytokinin oxidase</fullName>
        <ecNumber evidence="6">1.-.-.-</ecNumber>
    </submittedName>
</protein>
<dbReference type="InterPro" id="IPR007173">
    <property type="entry name" value="ALO_C"/>
</dbReference>
<dbReference type="OrthoDB" id="9800184at2"/>
<organism evidence="6 7">
    <name type="scientific">Legionella busanensis</name>
    <dbReference type="NCBI Taxonomy" id="190655"/>
    <lineage>
        <taxon>Bacteria</taxon>
        <taxon>Pseudomonadati</taxon>
        <taxon>Pseudomonadota</taxon>
        <taxon>Gammaproteobacteria</taxon>
        <taxon>Legionellales</taxon>
        <taxon>Legionellaceae</taxon>
        <taxon>Legionella</taxon>
    </lineage>
</organism>
<dbReference type="SUPFAM" id="SSF56176">
    <property type="entry name" value="FAD-binding/transporter-associated domain-like"/>
    <property type="match status" value="1"/>
</dbReference>
<dbReference type="Pfam" id="PF04030">
    <property type="entry name" value="ALO"/>
    <property type="match status" value="1"/>
</dbReference>
<evidence type="ECO:0000256" key="1">
    <source>
        <dbReference type="ARBA" id="ARBA00022630"/>
    </source>
</evidence>
<dbReference type="Gene3D" id="3.30.465.10">
    <property type="match status" value="1"/>
</dbReference>
<dbReference type="Pfam" id="PF01565">
    <property type="entry name" value="FAD_binding_4"/>
    <property type="match status" value="1"/>
</dbReference>
<dbReference type="PROSITE" id="PS51387">
    <property type="entry name" value="FAD_PCMH"/>
    <property type="match status" value="1"/>
</dbReference>
<evidence type="ECO:0000313" key="7">
    <source>
        <dbReference type="Proteomes" id="UP000254794"/>
    </source>
</evidence>
<dbReference type="EMBL" id="UGOD01000001">
    <property type="protein sequence ID" value="STX51286.1"/>
    <property type="molecule type" value="Genomic_DNA"/>
</dbReference>
<keyword evidence="4" id="KW-1133">Transmembrane helix</keyword>
<dbReference type="GO" id="GO:0071949">
    <property type="term" value="F:FAD binding"/>
    <property type="evidence" value="ECO:0007669"/>
    <property type="project" value="InterPro"/>
</dbReference>
<dbReference type="GO" id="GO:0003885">
    <property type="term" value="F:D-arabinono-1,4-lactone oxidase activity"/>
    <property type="evidence" value="ECO:0007669"/>
    <property type="project" value="InterPro"/>
</dbReference>
<name>A0A378JJ05_9GAMM</name>
<dbReference type="PANTHER" id="PTHR43762:SF1">
    <property type="entry name" value="D-ARABINONO-1,4-LACTONE OXIDASE"/>
    <property type="match status" value="1"/>
</dbReference>
<evidence type="ECO:0000313" key="6">
    <source>
        <dbReference type="EMBL" id="STX51286.1"/>
    </source>
</evidence>
<dbReference type="InterPro" id="IPR016164">
    <property type="entry name" value="FAD-linked_Oxase-like_C"/>
</dbReference>
<evidence type="ECO:0000256" key="4">
    <source>
        <dbReference type="SAM" id="Phobius"/>
    </source>
</evidence>
<evidence type="ECO:0000259" key="5">
    <source>
        <dbReference type="PROSITE" id="PS51387"/>
    </source>
</evidence>
<accession>A0A378JJ05</accession>
<sequence length="951" mass="107807">MRSKIDKILPEIGKFSAGPAAMIERTYLSEPGSLFGKLWKEIKLRTIYGGLFLPAAAIDMFTSLGIGIRYSIGVFTRSDEVQDDRIVKLKKYATLFSKNVLALLASPVGLFKPKLVQLHFNSDNPTQGLVSGGKLHQDLNTKIEYPKNVDNVIDIIKDAAKNGHKIMPIGSGRSQGKQYFPEGAKGEQSIAIDMRYLNTVEINAKEQTATIGAGAHWEDVQNYADKLGLALEVQQASNVFSAGGSVGTNIHGWNHRTGVLSNTILSMDIINAQGEKQTITPKEPLFHFITGGLGLFGIVTSITLQLTNNKLLKEVGTEVKLSDYVNHFRRNVEPNENIHMHLYRLSLDPKDLLGTGVAVDYVQVDNSKQVKTENLIQEGTYGSRINRILVNMANQFAWMRDKYWQREYGRLLRNDSPPMTVNQIMQPPINAMFNNAVSEAEWLQEYFIPEENLRDFLYALSRLLTSNQVALINASVRFVKQHNASPMSYAHDGDRFAIVLCFNQPLQHSQVVKAKKWLREAQNLAVEHGGTYYLPYQHISNPKDFNRAYPRAAEAMRMKHEVDPNELFVSGFYQKYLAPIYNNLFAHKSTRPNYFNELMKTKEMKERFSGFLSVVLKRVEAKELYNLLEDVMRYNDSHAEIYQELCRRLPEISANALADFRHILTSLSEIKNDLTEQAVVLLDGTKEINGLVEIGYPGRFVDGFKKHFKVTGNIVAVYENPQLSDYVQTGFPRPYHKFAKLDYSDPNLHKLPDNSADVITCYIGLHHFPENKVKFFLQEVRRVLRAEGHFLLVDHDVRNQSDMVMAHGAHMIFNAVIGASLQDELHETRLFRSMEHWKSLCKEAGLNYDVSGADVEMIRAGDPSRNRMVCFIKPKLELVNKERATLAQQVSSTSPILTQKKEEPLQSWRCSSNMPISLSQDTLFSQNENTSAFEIGKKEEKEETTQLSAIL</sequence>
<evidence type="ECO:0000256" key="2">
    <source>
        <dbReference type="ARBA" id="ARBA00022827"/>
    </source>
</evidence>
<dbReference type="SUPFAM" id="SSF53335">
    <property type="entry name" value="S-adenosyl-L-methionine-dependent methyltransferases"/>
    <property type="match status" value="1"/>
</dbReference>
<gene>
    <name evidence="6" type="primary">dprE1_2</name>
    <name evidence="6" type="ORF">NCTC13316_01381</name>
</gene>
<dbReference type="InterPro" id="IPR036318">
    <property type="entry name" value="FAD-bd_PCMH-like_sf"/>
</dbReference>
<feature type="domain" description="FAD-binding PCMH-type" evidence="5">
    <location>
        <begin position="135"/>
        <end position="309"/>
    </location>
</feature>
<keyword evidence="2" id="KW-0274">FAD</keyword>
<dbReference type="GO" id="GO:0016020">
    <property type="term" value="C:membrane"/>
    <property type="evidence" value="ECO:0007669"/>
    <property type="project" value="InterPro"/>
</dbReference>
<dbReference type="InterPro" id="IPR010031">
    <property type="entry name" value="FAD_lactone_oxidase-like"/>
</dbReference>
<keyword evidence="4" id="KW-0812">Transmembrane</keyword>
<dbReference type="InterPro" id="IPR016166">
    <property type="entry name" value="FAD-bd_PCMH"/>
</dbReference>
<dbReference type="SUPFAM" id="SSF55103">
    <property type="entry name" value="FAD-linked oxidases, C-terminal domain"/>
    <property type="match status" value="1"/>
</dbReference>
<dbReference type="PANTHER" id="PTHR43762">
    <property type="entry name" value="L-GULONOLACTONE OXIDASE"/>
    <property type="match status" value="1"/>
</dbReference>
<dbReference type="Proteomes" id="UP000254794">
    <property type="component" value="Unassembled WGS sequence"/>
</dbReference>
<feature type="transmembrane region" description="Helical" evidence="4">
    <location>
        <begin position="47"/>
        <end position="72"/>
    </location>
</feature>
<proteinExistence type="predicted"/>